<feature type="region of interest" description="Disordered" evidence="1">
    <location>
        <begin position="1"/>
        <end position="20"/>
    </location>
</feature>
<proteinExistence type="predicted"/>
<protein>
    <submittedName>
        <fullName evidence="2">Uncharacterized protein</fullName>
    </submittedName>
</protein>
<dbReference type="GO" id="GO:0004497">
    <property type="term" value="F:monooxygenase activity"/>
    <property type="evidence" value="ECO:0007669"/>
    <property type="project" value="InterPro"/>
</dbReference>
<organism evidence="2">
    <name type="scientific">Tanacetum cinerariifolium</name>
    <name type="common">Dalmatian daisy</name>
    <name type="synonym">Chrysanthemum cinerariifolium</name>
    <dbReference type="NCBI Taxonomy" id="118510"/>
    <lineage>
        <taxon>Eukaryota</taxon>
        <taxon>Viridiplantae</taxon>
        <taxon>Streptophyta</taxon>
        <taxon>Embryophyta</taxon>
        <taxon>Tracheophyta</taxon>
        <taxon>Spermatophyta</taxon>
        <taxon>Magnoliopsida</taxon>
        <taxon>eudicotyledons</taxon>
        <taxon>Gunneridae</taxon>
        <taxon>Pentapetalae</taxon>
        <taxon>asterids</taxon>
        <taxon>campanulids</taxon>
        <taxon>Asterales</taxon>
        <taxon>Asteraceae</taxon>
        <taxon>Asteroideae</taxon>
        <taxon>Anthemideae</taxon>
        <taxon>Anthemidinae</taxon>
        <taxon>Tanacetum</taxon>
    </lineage>
</organism>
<reference evidence="2" key="1">
    <citation type="journal article" date="2019" name="Sci. Rep.">
        <title>Draft genome of Tanacetum cinerariifolium, the natural source of mosquito coil.</title>
        <authorList>
            <person name="Yamashiro T."/>
            <person name="Shiraishi A."/>
            <person name="Satake H."/>
            <person name="Nakayama K."/>
        </authorList>
    </citation>
    <scope>NUCLEOTIDE SEQUENCE</scope>
</reference>
<evidence type="ECO:0000313" key="2">
    <source>
        <dbReference type="EMBL" id="GFD57738.1"/>
    </source>
</evidence>
<dbReference type="InterPro" id="IPR036396">
    <property type="entry name" value="Cyt_P450_sf"/>
</dbReference>
<dbReference type="EMBL" id="BKCJ011844405">
    <property type="protein sequence ID" value="GFD57738.1"/>
    <property type="molecule type" value="Genomic_DNA"/>
</dbReference>
<dbReference type="AlphaFoldDB" id="A0A699XIB6"/>
<feature type="non-terminal residue" evidence="2">
    <location>
        <position position="56"/>
    </location>
</feature>
<dbReference type="GO" id="GO:0020037">
    <property type="term" value="F:heme binding"/>
    <property type="evidence" value="ECO:0007669"/>
    <property type="project" value="InterPro"/>
</dbReference>
<name>A0A699XIB6_TANCI</name>
<dbReference type="GO" id="GO:0005506">
    <property type="term" value="F:iron ion binding"/>
    <property type="evidence" value="ECO:0007669"/>
    <property type="project" value="InterPro"/>
</dbReference>
<evidence type="ECO:0000256" key="1">
    <source>
        <dbReference type="SAM" id="MobiDB-lite"/>
    </source>
</evidence>
<sequence>MVRQRQEAAKDPNWVKPDDMTQWMMDRGAGKVSVQELATCQLGLIFAAIHTTSLTA</sequence>
<gene>
    <name evidence="2" type="ORF">Tci_929707</name>
</gene>
<accession>A0A699XIB6</accession>
<feature type="compositionally biased region" description="Basic and acidic residues" evidence="1">
    <location>
        <begin position="1"/>
        <end position="10"/>
    </location>
</feature>
<dbReference type="SUPFAM" id="SSF48264">
    <property type="entry name" value="Cytochrome P450"/>
    <property type="match status" value="1"/>
</dbReference>
<comment type="caution">
    <text evidence="2">The sequence shown here is derived from an EMBL/GenBank/DDBJ whole genome shotgun (WGS) entry which is preliminary data.</text>
</comment>
<dbReference type="GO" id="GO:0016705">
    <property type="term" value="F:oxidoreductase activity, acting on paired donors, with incorporation or reduction of molecular oxygen"/>
    <property type="evidence" value="ECO:0007669"/>
    <property type="project" value="InterPro"/>
</dbReference>